<dbReference type="GeneID" id="18934012"/>
<evidence type="ECO:0000313" key="3">
    <source>
        <dbReference type="Proteomes" id="UP000001072"/>
    </source>
</evidence>
<dbReference type="RefSeq" id="XP_007409697.1">
    <property type="nucleotide sequence ID" value="XM_007409635.1"/>
</dbReference>
<feature type="region of interest" description="Disordered" evidence="1">
    <location>
        <begin position="243"/>
        <end position="309"/>
    </location>
</feature>
<dbReference type="HOGENOM" id="CLU_052203_1_0_1"/>
<dbReference type="AlphaFoldDB" id="F4RK34"/>
<evidence type="ECO:0000256" key="1">
    <source>
        <dbReference type="SAM" id="MobiDB-lite"/>
    </source>
</evidence>
<dbReference type="InParanoid" id="F4RK34"/>
<dbReference type="VEuPathDB" id="FungiDB:MELLADRAFT_85907"/>
<protein>
    <submittedName>
        <fullName evidence="2">Uncharacterized protein</fullName>
    </submittedName>
</protein>
<sequence length="309" mass="33831">MSDNSNPTYHGIYLSGNFEIEQKLSPNHGWRSEYRTYVTYIGCGGADRDQRLLYEIKAKGYSSPTYMLSQDYIYYLRGSFFPSNNPETENDQLLFEGSDANVVSACKSCEVDLVDSVGVTSLGIVIGIDTIVEKCRQLVTTPAVEGGIRTTVLTVQHADYHPILKSRRVSKMEYLVRPTRALAGNIDSIIVGKECQIHGYIKDYNQDTACYVVIVNKIHLTTGFQEQQSAPTATLDPVTEKAALESEGEAAGVRNDDSQLPPSPGPSASLSSASDNSGMPKEAVIAEVKKRARYQPKRKLSTASGDVSP</sequence>
<evidence type="ECO:0000313" key="2">
    <source>
        <dbReference type="EMBL" id="EGG07255.1"/>
    </source>
</evidence>
<dbReference type="EMBL" id="GL883105">
    <property type="protein sequence ID" value="EGG07255.1"/>
    <property type="molecule type" value="Genomic_DNA"/>
</dbReference>
<dbReference type="OrthoDB" id="2516518at2759"/>
<keyword evidence="3" id="KW-1185">Reference proteome</keyword>
<proteinExistence type="predicted"/>
<dbReference type="KEGG" id="mlr:MELLADRAFT_85907"/>
<feature type="compositionally biased region" description="Basic residues" evidence="1">
    <location>
        <begin position="290"/>
        <end position="300"/>
    </location>
</feature>
<organism evidence="3">
    <name type="scientific">Melampsora larici-populina (strain 98AG31 / pathotype 3-4-7)</name>
    <name type="common">Poplar leaf rust fungus</name>
    <dbReference type="NCBI Taxonomy" id="747676"/>
    <lineage>
        <taxon>Eukaryota</taxon>
        <taxon>Fungi</taxon>
        <taxon>Dikarya</taxon>
        <taxon>Basidiomycota</taxon>
        <taxon>Pucciniomycotina</taxon>
        <taxon>Pucciniomycetes</taxon>
        <taxon>Pucciniales</taxon>
        <taxon>Melampsoraceae</taxon>
        <taxon>Melampsora</taxon>
    </lineage>
</organism>
<accession>F4RK34</accession>
<reference evidence="3" key="1">
    <citation type="journal article" date="2011" name="Proc. Natl. Acad. Sci. U.S.A.">
        <title>Obligate biotrophy features unraveled by the genomic analysis of rust fungi.</title>
        <authorList>
            <person name="Duplessis S."/>
            <person name="Cuomo C.A."/>
            <person name="Lin Y.-C."/>
            <person name="Aerts A."/>
            <person name="Tisserant E."/>
            <person name="Veneault-Fourrey C."/>
            <person name="Joly D.L."/>
            <person name="Hacquard S."/>
            <person name="Amselem J."/>
            <person name="Cantarel B.L."/>
            <person name="Chiu R."/>
            <person name="Coutinho P.M."/>
            <person name="Feau N."/>
            <person name="Field M."/>
            <person name="Frey P."/>
            <person name="Gelhaye E."/>
            <person name="Goldberg J."/>
            <person name="Grabherr M.G."/>
            <person name="Kodira C.D."/>
            <person name="Kohler A."/>
            <person name="Kuees U."/>
            <person name="Lindquist E.A."/>
            <person name="Lucas S.M."/>
            <person name="Mago R."/>
            <person name="Mauceli E."/>
            <person name="Morin E."/>
            <person name="Murat C."/>
            <person name="Pangilinan J.L."/>
            <person name="Park R."/>
            <person name="Pearson M."/>
            <person name="Quesneville H."/>
            <person name="Rouhier N."/>
            <person name="Sakthikumar S."/>
            <person name="Salamov A.A."/>
            <person name="Schmutz J."/>
            <person name="Selles B."/>
            <person name="Shapiro H."/>
            <person name="Tanguay P."/>
            <person name="Tuskan G.A."/>
            <person name="Henrissat B."/>
            <person name="Van de Peer Y."/>
            <person name="Rouze P."/>
            <person name="Ellis J.G."/>
            <person name="Dodds P.N."/>
            <person name="Schein J.E."/>
            <person name="Zhong S."/>
            <person name="Hamelin R.C."/>
            <person name="Grigoriev I.V."/>
            <person name="Szabo L.J."/>
            <person name="Martin F."/>
        </authorList>
    </citation>
    <scope>NUCLEOTIDE SEQUENCE [LARGE SCALE GENOMIC DNA]</scope>
    <source>
        <strain evidence="3">98AG31 / pathotype 3-4-7</strain>
    </source>
</reference>
<dbReference type="Proteomes" id="UP000001072">
    <property type="component" value="Unassembled WGS sequence"/>
</dbReference>
<gene>
    <name evidence="2" type="ORF">MELLADRAFT_85907</name>
</gene>
<name>F4RK34_MELLP</name>